<evidence type="ECO:0000313" key="2">
    <source>
        <dbReference type="Proteomes" id="UP000295058"/>
    </source>
</evidence>
<organism evidence="1 2">
    <name type="scientific">Oceanimonas baumannii</name>
    <dbReference type="NCBI Taxonomy" id="129578"/>
    <lineage>
        <taxon>Bacteria</taxon>
        <taxon>Pseudomonadati</taxon>
        <taxon>Pseudomonadota</taxon>
        <taxon>Gammaproteobacteria</taxon>
        <taxon>Aeromonadales</taxon>
        <taxon>Aeromonadaceae</taxon>
        <taxon>Oceanimonas</taxon>
    </lineage>
</organism>
<accession>A0ABY2F000</accession>
<evidence type="ECO:0000313" key="1">
    <source>
        <dbReference type="EMBL" id="TDW59724.1"/>
    </source>
</evidence>
<comment type="caution">
    <text evidence="1">The sequence shown here is derived from an EMBL/GenBank/DDBJ whole genome shotgun (WGS) entry which is preliminary data.</text>
</comment>
<gene>
    <name evidence="1" type="ORF">LY04_01365</name>
</gene>
<sequence length="52" mass="6203">MEESYYLFQKGMMPDEVIRMDEYCQHTISFYAAISPARNRILLVKGQFPLDR</sequence>
<protein>
    <submittedName>
        <fullName evidence="1">Uncharacterized protein</fullName>
    </submittedName>
</protein>
<dbReference type="Proteomes" id="UP000295058">
    <property type="component" value="Unassembled WGS sequence"/>
</dbReference>
<reference evidence="1 2" key="1">
    <citation type="submission" date="2019-03" db="EMBL/GenBank/DDBJ databases">
        <title>Genomic Encyclopedia of Archaeal and Bacterial Type Strains, Phase II (KMG-II): from individual species to whole genera.</title>
        <authorList>
            <person name="Goeker M."/>
        </authorList>
    </citation>
    <scope>NUCLEOTIDE SEQUENCE [LARGE SCALE GENOMIC DNA]</scope>
    <source>
        <strain evidence="1 2">DSM 15594</strain>
    </source>
</reference>
<keyword evidence="2" id="KW-1185">Reference proteome</keyword>
<proteinExistence type="predicted"/>
<dbReference type="EMBL" id="SODO01000004">
    <property type="protein sequence ID" value="TDW59724.1"/>
    <property type="molecule type" value="Genomic_DNA"/>
</dbReference>
<dbReference type="RefSeq" id="WP_166670285.1">
    <property type="nucleotide sequence ID" value="NZ_JBLWZI010000010.1"/>
</dbReference>
<name>A0ABY2F000_9GAMM</name>